<evidence type="ECO:0000313" key="2">
    <source>
        <dbReference type="Proteomes" id="UP000298061"/>
    </source>
</evidence>
<gene>
    <name evidence="1" type="ORF">EWM64_g7103</name>
</gene>
<sequence>MNAFTAPLPDPSGADEPMLTIKRQAIFGMLITFFDYARRNWNLEAYNYLPINFILVMFAITSKHPDPDVVLGVNPQGCLEATFGKPIRTTPDWTVSLLQKILSLALGRAIVQSKPFLGFLWEDKKSSVDPDDKLSVAEEFDLVKQAAENAIPSDLEQLRRQAMCAFFHYPVDVFHTFLTYRDCFSLFIFEPLQYDGWISPE</sequence>
<dbReference type="AlphaFoldDB" id="A0A4Y9ZRN4"/>
<name>A0A4Y9ZRN4_9AGAM</name>
<proteinExistence type="predicted"/>
<organism evidence="1 2">
    <name type="scientific">Hericium alpestre</name>
    <dbReference type="NCBI Taxonomy" id="135208"/>
    <lineage>
        <taxon>Eukaryota</taxon>
        <taxon>Fungi</taxon>
        <taxon>Dikarya</taxon>
        <taxon>Basidiomycota</taxon>
        <taxon>Agaricomycotina</taxon>
        <taxon>Agaricomycetes</taxon>
        <taxon>Russulales</taxon>
        <taxon>Hericiaceae</taxon>
        <taxon>Hericium</taxon>
    </lineage>
</organism>
<evidence type="ECO:0000313" key="1">
    <source>
        <dbReference type="EMBL" id="TFY76910.1"/>
    </source>
</evidence>
<dbReference type="EMBL" id="SFCI01001055">
    <property type="protein sequence ID" value="TFY76910.1"/>
    <property type="molecule type" value="Genomic_DNA"/>
</dbReference>
<dbReference type="OrthoDB" id="3308920at2759"/>
<reference evidence="1 2" key="1">
    <citation type="submission" date="2019-02" db="EMBL/GenBank/DDBJ databases">
        <title>Genome sequencing of the rare red list fungi Hericium alpestre (H. flagellum).</title>
        <authorList>
            <person name="Buettner E."/>
            <person name="Kellner H."/>
        </authorList>
    </citation>
    <scope>NUCLEOTIDE SEQUENCE [LARGE SCALE GENOMIC DNA]</scope>
    <source>
        <strain evidence="1 2">DSM 108284</strain>
    </source>
</reference>
<comment type="caution">
    <text evidence="1">The sequence shown here is derived from an EMBL/GenBank/DDBJ whole genome shotgun (WGS) entry which is preliminary data.</text>
</comment>
<protein>
    <submittedName>
        <fullName evidence="1">Uncharacterized protein</fullName>
    </submittedName>
</protein>
<accession>A0A4Y9ZRN4</accession>
<keyword evidence="2" id="KW-1185">Reference proteome</keyword>
<dbReference type="Proteomes" id="UP000298061">
    <property type="component" value="Unassembled WGS sequence"/>
</dbReference>